<dbReference type="Pfam" id="PF25975">
    <property type="entry name" value="CzcB_C"/>
    <property type="match status" value="1"/>
</dbReference>
<accession>A0A6I4U6X7</accession>
<dbReference type="Gene3D" id="2.40.30.170">
    <property type="match status" value="1"/>
</dbReference>
<dbReference type="PANTHER" id="PTHR32347">
    <property type="entry name" value="EFFLUX SYSTEM COMPONENT YKNX-RELATED"/>
    <property type="match status" value="1"/>
</dbReference>
<name>A0A6I4U6X7_9SPHN</name>
<organism evidence="4 5">
    <name type="scientific">Alteriqipengyuania halimionae</name>
    <dbReference type="NCBI Taxonomy" id="1926630"/>
    <lineage>
        <taxon>Bacteria</taxon>
        <taxon>Pseudomonadati</taxon>
        <taxon>Pseudomonadota</taxon>
        <taxon>Alphaproteobacteria</taxon>
        <taxon>Sphingomonadales</taxon>
        <taxon>Erythrobacteraceae</taxon>
        <taxon>Alteriqipengyuania</taxon>
    </lineage>
</organism>
<evidence type="ECO:0000313" key="5">
    <source>
        <dbReference type="Proteomes" id="UP000429229"/>
    </source>
</evidence>
<evidence type="ECO:0000256" key="2">
    <source>
        <dbReference type="ARBA" id="ARBA00023054"/>
    </source>
</evidence>
<reference evidence="4 5" key="1">
    <citation type="submission" date="2019-12" db="EMBL/GenBank/DDBJ databases">
        <title>Genomic-based taxomic classification of the family Erythrobacteraceae.</title>
        <authorList>
            <person name="Xu L."/>
        </authorList>
    </citation>
    <scope>NUCLEOTIDE SEQUENCE [LARGE SCALE GENOMIC DNA]</scope>
    <source>
        <strain evidence="4 5">LMG 29519</strain>
    </source>
</reference>
<sequence>MDRKVKKKRTPWWRDKRFLIAIAVVAIAVLGWRAMPASGSTDVDTDEIQIAEVTRAAFDDYLPVRASVVPATTTLVGVMSGGQVEELLVQDGALVTKGQPLTRLANPDLELTVLSQEAQIASQLGGVAGENLGIQRSRVDRAGQVAAAEYDLIRARRDLDIRRQLHEKGFVSDAGVKSYQEEVDYQTQRLAQLRRGRAAEAGITATQGEMLDATRARLQNNLAAVRGSLDALTIRAPMAGRLTNFELQPGQTLAPGDPAGQVDSEGAWKLEAEVDEYYLGRVELGQKARTPDGATLTVSKVLPTVKDGRFRVELTFETMPKQDLNRGQTLDVRITLGASKPALIAPTGGWLTEGGSSVFVIDPDGKHARRVSVTIGRRNPRQAEILSGLEPGQRIITSNLARVKGDTINLR</sequence>
<dbReference type="AlphaFoldDB" id="A0A6I4U6X7"/>
<dbReference type="PANTHER" id="PTHR32347:SF23">
    <property type="entry name" value="BLL5650 PROTEIN"/>
    <property type="match status" value="1"/>
</dbReference>
<dbReference type="GO" id="GO:0030313">
    <property type="term" value="C:cell envelope"/>
    <property type="evidence" value="ECO:0007669"/>
    <property type="project" value="UniProtKB-SubCell"/>
</dbReference>
<dbReference type="EMBL" id="WTYR01000001">
    <property type="protein sequence ID" value="MXP10585.1"/>
    <property type="molecule type" value="Genomic_DNA"/>
</dbReference>
<keyword evidence="5" id="KW-1185">Reference proteome</keyword>
<dbReference type="InterPro" id="IPR058649">
    <property type="entry name" value="CzcB_C"/>
</dbReference>
<protein>
    <submittedName>
        <fullName evidence="4">HlyD family efflux transporter periplasmic adaptor subunit</fullName>
    </submittedName>
</protein>
<dbReference type="Proteomes" id="UP000429229">
    <property type="component" value="Unassembled WGS sequence"/>
</dbReference>
<dbReference type="InterPro" id="IPR050465">
    <property type="entry name" value="UPF0194_transport"/>
</dbReference>
<keyword evidence="2" id="KW-0175">Coiled coil</keyword>
<evidence type="ECO:0000256" key="1">
    <source>
        <dbReference type="ARBA" id="ARBA00004196"/>
    </source>
</evidence>
<dbReference type="OrthoDB" id="9806939at2"/>
<evidence type="ECO:0000313" key="4">
    <source>
        <dbReference type="EMBL" id="MXP10585.1"/>
    </source>
</evidence>
<feature type="domain" description="CzcB-like C-terminal circularly permuted SH3-like" evidence="3">
    <location>
        <begin position="353"/>
        <end position="399"/>
    </location>
</feature>
<dbReference type="Gene3D" id="2.40.420.20">
    <property type="match status" value="1"/>
</dbReference>
<evidence type="ECO:0000259" key="3">
    <source>
        <dbReference type="Pfam" id="PF25975"/>
    </source>
</evidence>
<comment type="subcellular location">
    <subcellularLocation>
        <location evidence="1">Cell envelope</location>
    </subcellularLocation>
</comment>
<comment type="caution">
    <text evidence="4">The sequence shown here is derived from an EMBL/GenBank/DDBJ whole genome shotgun (WGS) entry which is preliminary data.</text>
</comment>
<dbReference type="Gene3D" id="1.10.287.470">
    <property type="entry name" value="Helix hairpin bin"/>
    <property type="match status" value="1"/>
</dbReference>
<gene>
    <name evidence="4" type="ORF">GRI68_10390</name>
</gene>
<proteinExistence type="predicted"/>
<dbReference type="Gene3D" id="2.40.50.100">
    <property type="match status" value="1"/>
</dbReference>